<dbReference type="SUPFAM" id="SSF101790">
    <property type="entry name" value="Aminomethyltransferase beta-barrel domain"/>
    <property type="match status" value="1"/>
</dbReference>
<proteinExistence type="inferred from homology"/>
<comment type="catalytic activity">
    <reaction evidence="6 7">
        <text>N(6)-[(R)-S(8)-aminomethyldihydrolipoyl]-L-lysyl-[protein] + (6S)-5,6,7,8-tetrahydrofolate = N(6)-[(R)-dihydrolipoyl]-L-lysyl-[protein] + (6R)-5,10-methylene-5,6,7,8-tetrahydrofolate + NH4(+)</text>
        <dbReference type="Rhea" id="RHEA:16945"/>
        <dbReference type="Rhea" id="RHEA-COMP:10475"/>
        <dbReference type="Rhea" id="RHEA-COMP:10492"/>
        <dbReference type="ChEBI" id="CHEBI:15636"/>
        <dbReference type="ChEBI" id="CHEBI:28938"/>
        <dbReference type="ChEBI" id="CHEBI:57453"/>
        <dbReference type="ChEBI" id="CHEBI:83100"/>
        <dbReference type="ChEBI" id="CHEBI:83143"/>
        <dbReference type="EC" id="2.1.2.10"/>
    </reaction>
</comment>
<evidence type="ECO:0000256" key="7">
    <source>
        <dbReference type="HAMAP-Rule" id="MF_00259"/>
    </source>
</evidence>
<dbReference type="GO" id="GO:0005960">
    <property type="term" value="C:glycine cleavage complex"/>
    <property type="evidence" value="ECO:0007669"/>
    <property type="project" value="InterPro"/>
</dbReference>
<keyword evidence="3 7" id="KW-0032">Aminotransferase</keyword>
<name>A0A430B0W7_9ENTE</name>
<dbReference type="InterPro" id="IPR029043">
    <property type="entry name" value="GcvT/YgfZ_C"/>
</dbReference>
<keyword evidence="4 7" id="KW-0808">Transferase</keyword>
<dbReference type="InterPro" id="IPR006222">
    <property type="entry name" value="GCVT_N"/>
</dbReference>
<evidence type="ECO:0000256" key="3">
    <source>
        <dbReference type="ARBA" id="ARBA00022576"/>
    </source>
</evidence>
<dbReference type="Pfam" id="PF08669">
    <property type="entry name" value="GCV_T_C"/>
    <property type="match status" value="1"/>
</dbReference>
<dbReference type="AlphaFoldDB" id="A0A430B0W7"/>
<dbReference type="GO" id="GO:0019464">
    <property type="term" value="P:glycine decarboxylation via glycine cleavage system"/>
    <property type="evidence" value="ECO:0007669"/>
    <property type="project" value="UniProtKB-UniRule"/>
</dbReference>
<comment type="caution">
    <text evidence="11">The sequence shown here is derived from an EMBL/GenBank/DDBJ whole genome shotgun (WGS) entry which is preliminary data.</text>
</comment>
<evidence type="ECO:0000256" key="2">
    <source>
        <dbReference type="ARBA" id="ARBA00012616"/>
    </source>
</evidence>
<dbReference type="NCBIfam" id="NF001567">
    <property type="entry name" value="PRK00389.1"/>
    <property type="match status" value="1"/>
</dbReference>
<dbReference type="Gene3D" id="4.10.1250.10">
    <property type="entry name" value="Aminomethyltransferase fragment"/>
    <property type="match status" value="1"/>
</dbReference>
<dbReference type="Pfam" id="PF01571">
    <property type="entry name" value="GCV_T"/>
    <property type="match status" value="1"/>
</dbReference>
<accession>A0A430B0W7</accession>
<feature type="domain" description="GCVT N-terminal" evidence="9">
    <location>
        <begin position="7"/>
        <end position="265"/>
    </location>
</feature>
<reference evidence="11 12" key="1">
    <citation type="submission" date="2017-05" db="EMBL/GenBank/DDBJ databases">
        <title>Vagococcus spp. assemblies.</title>
        <authorList>
            <person name="Gulvik C.A."/>
        </authorList>
    </citation>
    <scope>NUCLEOTIDE SEQUENCE [LARGE SCALE GENOMIC DNA]</scope>
    <source>
        <strain evidence="11 12">LMG 24798</strain>
    </source>
</reference>
<dbReference type="NCBIfam" id="TIGR00528">
    <property type="entry name" value="gcvT"/>
    <property type="match status" value="1"/>
</dbReference>
<dbReference type="InterPro" id="IPR013977">
    <property type="entry name" value="GcvT_C"/>
</dbReference>
<organism evidence="11 12">
    <name type="scientific">Vagococcus acidifermentans</name>
    <dbReference type="NCBI Taxonomy" id="564710"/>
    <lineage>
        <taxon>Bacteria</taxon>
        <taxon>Bacillati</taxon>
        <taxon>Bacillota</taxon>
        <taxon>Bacilli</taxon>
        <taxon>Lactobacillales</taxon>
        <taxon>Enterococcaceae</taxon>
        <taxon>Vagococcus</taxon>
    </lineage>
</organism>
<keyword evidence="12" id="KW-1185">Reference proteome</keyword>
<dbReference type="Proteomes" id="UP000286773">
    <property type="component" value="Unassembled WGS sequence"/>
</dbReference>
<evidence type="ECO:0000256" key="1">
    <source>
        <dbReference type="ARBA" id="ARBA00008609"/>
    </source>
</evidence>
<comment type="similarity">
    <text evidence="1 7">Belongs to the GcvT family.</text>
</comment>
<dbReference type="FunFam" id="3.30.70.1400:FF:000001">
    <property type="entry name" value="Aminomethyltransferase"/>
    <property type="match status" value="1"/>
</dbReference>
<dbReference type="RefSeq" id="WP_126812324.1">
    <property type="nucleotide sequence ID" value="NZ_NGKC01000002.1"/>
</dbReference>
<dbReference type="Gene3D" id="3.30.70.1400">
    <property type="entry name" value="Aminomethyltransferase beta-barrel domains"/>
    <property type="match status" value="1"/>
</dbReference>
<dbReference type="FunFam" id="4.10.1250.10:FF:000001">
    <property type="entry name" value="Aminomethyltransferase"/>
    <property type="match status" value="1"/>
</dbReference>
<sequence>MDKKTALYDKHLELGGKIVPFGGFLLPVQYAGGGLVNEHLIVRKAVGLFDVSHMGEVFFEGEHALAHVQKLFTNDFSTMKDGQIRYTLMCHEDGGIVDDMIVYKFNDQKFMAVVNAGNHDKDVDWMADQLGGADQFIDRSDDIGLLALQGPKSKEVLKKLIPETDIPEKYYTFKEHVAIDGMPILLSQTGYTGEHGYELYTDAADVGRIWDLLLEAGAEFGILPCGLGARDTLRLEAGMPLYGHEMTDSITPFEAGLKFAVKLKKDDFIGKAALAAKTEPETVRVGLKVTGRGIIREDAKLYVGDEEVGYSTSGTHAPYLGYAIAMGMVAKDYSEIGTALEAEVRGRRIPAEIVALPFYKK</sequence>
<evidence type="ECO:0000259" key="9">
    <source>
        <dbReference type="Pfam" id="PF01571"/>
    </source>
</evidence>
<evidence type="ECO:0000256" key="5">
    <source>
        <dbReference type="ARBA" id="ARBA00031395"/>
    </source>
</evidence>
<dbReference type="InterPro" id="IPR022903">
    <property type="entry name" value="GcvT_bac"/>
</dbReference>
<dbReference type="PIRSF" id="PIRSF006487">
    <property type="entry name" value="GcvT"/>
    <property type="match status" value="1"/>
</dbReference>
<dbReference type="Gene3D" id="2.40.30.110">
    <property type="entry name" value="Aminomethyltransferase beta-barrel domains"/>
    <property type="match status" value="1"/>
</dbReference>
<dbReference type="HAMAP" id="MF_00259">
    <property type="entry name" value="GcvT"/>
    <property type="match status" value="1"/>
</dbReference>
<dbReference type="OrthoDB" id="9774591at2"/>
<comment type="subunit">
    <text evidence="7">The glycine cleavage system is composed of four proteins: P, T, L and H.</text>
</comment>
<feature type="domain" description="Aminomethyltransferase C-terminal" evidence="10">
    <location>
        <begin position="284"/>
        <end position="360"/>
    </location>
</feature>
<dbReference type="GO" id="GO:0008483">
    <property type="term" value="F:transaminase activity"/>
    <property type="evidence" value="ECO:0007669"/>
    <property type="project" value="UniProtKB-KW"/>
</dbReference>
<dbReference type="InterPro" id="IPR027266">
    <property type="entry name" value="TrmE/GcvT-like"/>
</dbReference>
<dbReference type="Gene3D" id="3.30.1360.120">
    <property type="entry name" value="Probable tRNA modification gtpase trme, domain 1"/>
    <property type="match status" value="1"/>
</dbReference>
<protein>
    <recommendedName>
        <fullName evidence="2 7">Aminomethyltransferase</fullName>
        <ecNumber evidence="2 7">2.1.2.10</ecNumber>
    </recommendedName>
    <alternativeName>
        <fullName evidence="5 7">Glycine cleavage system T protein</fullName>
    </alternativeName>
</protein>
<dbReference type="EC" id="2.1.2.10" evidence="2 7"/>
<dbReference type="GO" id="GO:0004047">
    <property type="term" value="F:aminomethyltransferase activity"/>
    <property type="evidence" value="ECO:0007669"/>
    <property type="project" value="UniProtKB-UniRule"/>
</dbReference>
<evidence type="ECO:0000259" key="10">
    <source>
        <dbReference type="Pfam" id="PF08669"/>
    </source>
</evidence>
<feature type="binding site" evidence="8">
    <location>
        <position position="198"/>
    </location>
    <ligand>
        <name>substrate</name>
    </ligand>
</feature>
<comment type="function">
    <text evidence="7">The glycine cleavage system catalyzes the degradation of glycine.</text>
</comment>
<evidence type="ECO:0000256" key="8">
    <source>
        <dbReference type="PIRSR" id="PIRSR006487-1"/>
    </source>
</evidence>
<gene>
    <name evidence="7" type="primary">gcvT</name>
    <name evidence="11" type="ORF">CBF27_03120</name>
</gene>
<evidence type="ECO:0000313" key="11">
    <source>
        <dbReference type="EMBL" id="RSU13980.1"/>
    </source>
</evidence>
<dbReference type="SUPFAM" id="SSF103025">
    <property type="entry name" value="Folate-binding domain"/>
    <property type="match status" value="1"/>
</dbReference>
<dbReference type="GO" id="GO:0005829">
    <property type="term" value="C:cytosol"/>
    <property type="evidence" value="ECO:0007669"/>
    <property type="project" value="TreeGrafter"/>
</dbReference>
<dbReference type="EMBL" id="NGKC01000002">
    <property type="protein sequence ID" value="RSU13980.1"/>
    <property type="molecule type" value="Genomic_DNA"/>
</dbReference>
<dbReference type="InterPro" id="IPR006223">
    <property type="entry name" value="GcvT"/>
</dbReference>
<evidence type="ECO:0000313" key="12">
    <source>
        <dbReference type="Proteomes" id="UP000286773"/>
    </source>
</evidence>
<dbReference type="InterPro" id="IPR028896">
    <property type="entry name" value="GcvT/YgfZ/DmdA"/>
</dbReference>
<dbReference type="PANTHER" id="PTHR43757">
    <property type="entry name" value="AMINOMETHYLTRANSFERASE"/>
    <property type="match status" value="1"/>
</dbReference>
<evidence type="ECO:0000256" key="4">
    <source>
        <dbReference type="ARBA" id="ARBA00022679"/>
    </source>
</evidence>
<dbReference type="PANTHER" id="PTHR43757:SF2">
    <property type="entry name" value="AMINOMETHYLTRANSFERASE, MITOCHONDRIAL"/>
    <property type="match status" value="1"/>
</dbReference>
<evidence type="ECO:0000256" key="6">
    <source>
        <dbReference type="ARBA" id="ARBA00047665"/>
    </source>
</evidence>